<protein>
    <submittedName>
        <fullName evidence="2">Uncharacterized protein</fullName>
    </submittedName>
</protein>
<feature type="region of interest" description="Disordered" evidence="1">
    <location>
        <begin position="52"/>
        <end position="89"/>
    </location>
</feature>
<evidence type="ECO:0000256" key="1">
    <source>
        <dbReference type="SAM" id="MobiDB-lite"/>
    </source>
</evidence>
<dbReference type="EMBL" id="UYRU01050344">
    <property type="protein sequence ID" value="VDN10954.1"/>
    <property type="molecule type" value="Genomic_DNA"/>
</dbReference>
<evidence type="ECO:0000313" key="3">
    <source>
        <dbReference type="Proteomes" id="UP000281553"/>
    </source>
</evidence>
<sequence length="89" mass="10021">MVLRWRNLQPSAEAFEEVMNALTAFFDPQLVRTSICEQSSLGLHAEAETSIAKMEDDADSEENAHKKRKKPWSLKMSKVPNTTSLSLQA</sequence>
<gene>
    <name evidence="2" type="ORF">DILT_LOCUS6785</name>
</gene>
<keyword evidence="3" id="KW-1185">Reference proteome</keyword>
<evidence type="ECO:0000313" key="2">
    <source>
        <dbReference type="EMBL" id="VDN10954.1"/>
    </source>
</evidence>
<name>A0A3P7L2E4_DIBLA</name>
<dbReference type="Proteomes" id="UP000281553">
    <property type="component" value="Unassembled WGS sequence"/>
</dbReference>
<accession>A0A3P7L2E4</accession>
<feature type="compositionally biased region" description="Polar residues" evidence="1">
    <location>
        <begin position="79"/>
        <end position="89"/>
    </location>
</feature>
<reference evidence="2 3" key="1">
    <citation type="submission" date="2018-11" db="EMBL/GenBank/DDBJ databases">
        <authorList>
            <consortium name="Pathogen Informatics"/>
        </authorList>
    </citation>
    <scope>NUCLEOTIDE SEQUENCE [LARGE SCALE GENOMIC DNA]</scope>
</reference>
<dbReference type="AlphaFoldDB" id="A0A3P7L2E4"/>
<organism evidence="2 3">
    <name type="scientific">Dibothriocephalus latus</name>
    <name type="common">Fish tapeworm</name>
    <name type="synonym">Diphyllobothrium latum</name>
    <dbReference type="NCBI Taxonomy" id="60516"/>
    <lineage>
        <taxon>Eukaryota</taxon>
        <taxon>Metazoa</taxon>
        <taxon>Spiralia</taxon>
        <taxon>Lophotrochozoa</taxon>
        <taxon>Platyhelminthes</taxon>
        <taxon>Cestoda</taxon>
        <taxon>Eucestoda</taxon>
        <taxon>Diphyllobothriidea</taxon>
        <taxon>Diphyllobothriidae</taxon>
        <taxon>Dibothriocephalus</taxon>
    </lineage>
</organism>
<proteinExistence type="predicted"/>